<proteinExistence type="predicted"/>
<protein>
    <submittedName>
        <fullName evidence="1">Uncharacterized protein</fullName>
    </submittedName>
</protein>
<dbReference type="AlphaFoldDB" id="A0AAU6PW15"/>
<evidence type="ECO:0000313" key="2">
    <source>
        <dbReference type="Proteomes" id="UP000829560"/>
    </source>
</evidence>
<dbReference type="KEGG" id="prae:MN210_17960"/>
<dbReference type="RefSeq" id="WP_338412597.1">
    <property type="nucleotide sequence ID" value="NZ_CP093310.2"/>
</dbReference>
<dbReference type="Proteomes" id="UP000829560">
    <property type="component" value="Chromosome"/>
</dbReference>
<reference evidence="1" key="1">
    <citation type="submission" date="2024-03" db="EMBL/GenBank/DDBJ databases">
        <title>Psychrobacter raelis sp. nov. isolated from a dog with peritonitis.</title>
        <authorList>
            <person name="Schiavone A."/>
            <person name="Manzulli V."/>
            <person name="Camarda A."/>
            <person name="Cafiero M.A."/>
            <person name="Vasco I."/>
            <person name="Marino L."/>
            <person name="Pennuzzi G."/>
            <person name="Serrecchia L."/>
            <person name="Galante D."/>
            <person name="Pugliese N."/>
        </authorList>
    </citation>
    <scope>NUCLEOTIDE SEQUENCE</scope>
    <source>
        <strain evidence="1">PraFG1</strain>
    </source>
</reference>
<keyword evidence="2" id="KW-1185">Reference proteome</keyword>
<accession>A0AAU6PW15</accession>
<evidence type="ECO:0000313" key="1">
    <source>
        <dbReference type="EMBL" id="WXX24580.1"/>
    </source>
</evidence>
<dbReference type="EMBL" id="CP093310">
    <property type="protein sequence ID" value="WXX24580.1"/>
    <property type="molecule type" value="Genomic_DNA"/>
</dbReference>
<sequence>MISIQLPNFFNDHSLNCLKNKMGVDRYTYGSFGDSHLKSTSIQLETIGIEVEDLSELTPLEDHTLVYKGERVILYIRDVREVEDISKLPKFHVAHCSTLQGMIRSGRKRRYVVSQKESNIFSLNFMNGNTIRKAEHPCKYPILNTTSS</sequence>
<gene>
    <name evidence="1" type="ORF">MN210_17960</name>
</gene>
<organism evidence="1 2">
    <name type="scientific">Psychrobacter raelei</name>
    <dbReference type="NCBI Taxonomy" id="2565531"/>
    <lineage>
        <taxon>Bacteria</taxon>
        <taxon>Pseudomonadati</taxon>
        <taxon>Pseudomonadota</taxon>
        <taxon>Gammaproteobacteria</taxon>
        <taxon>Moraxellales</taxon>
        <taxon>Moraxellaceae</taxon>
        <taxon>Psychrobacter</taxon>
    </lineage>
</organism>
<name>A0AAU6PW15_9GAMM</name>